<gene>
    <name evidence="1" type="ORF">HMPREF1536_02487</name>
</gene>
<sequence length="74" mass="8726">MNEMKTTGNILSIQVDIPQSEVSVFEFLAKKMGWKIRSEKKEAEEEVKIEEEKKLFFTNSKRSMAKHIEKYLSE</sequence>
<accession>A0A0F5JBA4</accession>
<organism evidence="1 2">
    <name type="scientific">Parabacteroides gordonii MS-1 = DSM 23371</name>
    <dbReference type="NCBI Taxonomy" id="1203610"/>
    <lineage>
        <taxon>Bacteria</taxon>
        <taxon>Pseudomonadati</taxon>
        <taxon>Bacteroidota</taxon>
        <taxon>Bacteroidia</taxon>
        <taxon>Bacteroidales</taxon>
        <taxon>Tannerellaceae</taxon>
        <taxon>Parabacteroides</taxon>
    </lineage>
</organism>
<keyword evidence="2" id="KW-1185">Reference proteome</keyword>
<name>A0A0F5JBA4_9BACT</name>
<protein>
    <submittedName>
        <fullName evidence="1">Uncharacterized protein</fullName>
    </submittedName>
</protein>
<evidence type="ECO:0000313" key="2">
    <source>
        <dbReference type="Proteomes" id="UP000033035"/>
    </source>
</evidence>
<dbReference type="HOGENOM" id="CLU_2684489_0_0_10"/>
<reference evidence="1 2" key="1">
    <citation type="submission" date="2013-04" db="EMBL/GenBank/DDBJ databases">
        <title>The Genome Sequence of Parabacteroides gordonii DSM 23371.</title>
        <authorList>
            <consortium name="The Broad Institute Genomics Platform"/>
            <person name="Earl A."/>
            <person name="Ward D."/>
            <person name="Feldgarden M."/>
            <person name="Gevers D."/>
            <person name="Martens E."/>
            <person name="Sakamoto M."/>
            <person name="Benno Y."/>
            <person name="Suzuki N."/>
            <person name="Matsunaga N."/>
            <person name="Koshihara K."/>
            <person name="Seki M."/>
            <person name="Komiya H."/>
            <person name="Walker B."/>
            <person name="Young S."/>
            <person name="Zeng Q."/>
            <person name="Gargeya S."/>
            <person name="Fitzgerald M."/>
            <person name="Haas B."/>
            <person name="Abouelleil A."/>
            <person name="Allen A.W."/>
            <person name="Alvarado L."/>
            <person name="Arachchi H.M."/>
            <person name="Berlin A.M."/>
            <person name="Chapman S.B."/>
            <person name="Gainer-Dewar J."/>
            <person name="Goldberg J."/>
            <person name="Griggs A."/>
            <person name="Gujja S."/>
            <person name="Hansen M."/>
            <person name="Howarth C."/>
            <person name="Imamovic A."/>
            <person name="Ireland A."/>
            <person name="Larimer J."/>
            <person name="McCowan C."/>
            <person name="Murphy C."/>
            <person name="Pearson M."/>
            <person name="Poon T.W."/>
            <person name="Priest M."/>
            <person name="Roberts A."/>
            <person name="Saif S."/>
            <person name="Shea T."/>
            <person name="Sisk P."/>
            <person name="Sykes S."/>
            <person name="Wortman J."/>
            <person name="Nusbaum C."/>
            <person name="Birren B."/>
        </authorList>
    </citation>
    <scope>NUCLEOTIDE SEQUENCE [LARGE SCALE GENOMIC DNA]</scope>
    <source>
        <strain evidence="1 2">MS-1</strain>
    </source>
</reference>
<dbReference type="AlphaFoldDB" id="A0A0F5JBA4"/>
<dbReference type="Proteomes" id="UP000033035">
    <property type="component" value="Unassembled WGS sequence"/>
</dbReference>
<comment type="caution">
    <text evidence="1">The sequence shown here is derived from an EMBL/GenBank/DDBJ whole genome shotgun (WGS) entry which is preliminary data.</text>
</comment>
<proteinExistence type="predicted"/>
<dbReference type="STRING" id="1203610.HMPREF1536_02487"/>
<evidence type="ECO:0000313" key="1">
    <source>
        <dbReference type="EMBL" id="KKB55034.1"/>
    </source>
</evidence>
<dbReference type="EMBL" id="AQHW01000015">
    <property type="protein sequence ID" value="KKB55034.1"/>
    <property type="molecule type" value="Genomic_DNA"/>
</dbReference>
<dbReference type="PATRIC" id="fig|1203610.3.peg.2553"/>
<dbReference type="RefSeq" id="WP_028729920.1">
    <property type="nucleotide sequence ID" value="NZ_KQ033919.1"/>
</dbReference>